<dbReference type="PANTHER" id="PTHR38795:SF1">
    <property type="entry name" value="DUF6604 DOMAIN-CONTAINING PROTEIN"/>
    <property type="match status" value="1"/>
</dbReference>
<feature type="region of interest" description="Disordered" evidence="1">
    <location>
        <begin position="242"/>
        <end position="282"/>
    </location>
</feature>
<sequence>MSSTYQYDDDNHTGYRPDAKQIDPRYQPHQANLYSPAPPSPTTTNYTASSYTSASSQYTSSSQYSDSSQFTDRAAVDNSVNRYGDTPSPTPTTYFPRPSSQQSSGLPYPQTPTPQWSSHQRSRSHVSGSISPLVASVPYPQTPTPQWQSYQSPGHASAAISPPNQNAPYLQMPVPQLSGASQSYTAGEILSPSTDFYADSKRESIAHPQPQRPGFPSHQFSVPDIATPHDPVPHVVAAQFEHPYKPGPAQSSQNSLAAPVLPVRPSSAPSGQREGWRPERPAQTVVNSDTPAYYEASLASQLSEQKDLKSHRVARFLGNTMPGRVGRATMQSLQSTARLPYYLSPWGDNNPVTLPNIRRRDFVLAGVMHVGIETLAPSAVTVIEKSIQKAAEFTLEEAADMGINIWDGKNGQKVKRRVGLNTLEFRIAHKLIGEEANLVFHGETKAVDKRSCAKGWFCPYLYCSGRSTDLERSKDFAVAELRGPGLAADALIAPTLLSAFVETATPIVYLCPWEMTHPTYPRYRRMAVFVAGISPYRTATAWSQARIPNEARLCFHLFAHIPALVVPVIAEAPVLAWSSWTIAQMLVGRRGGGQAAEMTYKLSKKLKHDEHLAYGDASFLERDEKESRYDDKNHFSELMNFLEAMADPSLMEADTRKGWKSTVGETVQAMLDAVLRYLRRSKLALPVEIASNVPNSPNFCIVAGWWTVAIECQLTSKSSGKSFSNLFDILEVGNTVDIAETSKTLQSLSLTSSKAGQTKSNKQSKVVDVFELVFNDSFDRAFHVYCFFEDLHCIRRFLPETWTSYRTGSLDLITASITTNAAFDFVRREEQELTRSLFNDSKLSYRRPAPEPFWLDPVSMKKLTSRNPWHVTEFDEFVSYPTALILQKFETVMALGLLLLERIRDFLPGPVSDTQIDYMTLVRHCGSIMRMRMKTLEVKFGRAPEEQSVDTTTPFAGRLF</sequence>
<protein>
    <recommendedName>
        <fullName evidence="2">DUF6604 domain-containing protein</fullName>
    </recommendedName>
</protein>
<evidence type="ECO:0000259" key="2">
    <source>
        <dbReference type="Pfam" id="PF20253"/>
    </source>
</evidence>
<dbReference type="EMBL" id="WNWS01000788">
    <property type="protein sequence ID" value="KAE9963734.1"/>
    <property type="molecule type" value="Genomic_DNA"/>
</dbReference>
<feature type="compositionally biased region" description="Polar residues" evidence="1">
    <location>
        <begin position="113"/>
        <end position="130"/>
    </location>
</feature>
<dbReference type="Proteomes" id="UP000447873">
    <property type="component" value="Unassembled WGS sequence"/>
</dbReference>
<feature type="region of interest" description="Disordered" evidence="1">
    <location>
        <begin position="205"/>
        <end position="230"/>
    </location>
</feature>
<dbReference type="PANTHER" id="PTHR38795">
    <property type="entry name" value="DUF6604 DOMAIN-CONTAINING PROTEIN"/>
    <property type="match status" value="1"/>
</dbReference>
<gene>
    <name evidence="3" type="ORF">EG328_011075</name>
</gene>
<feature type="domain" description="DUF6604" evidence="2">
    <location>
        <begin position="716"/>
        <end position="834"/>
    </location>
</feature>
<evidence type="ECO:0000256" key="1">
    <source>
        <dbReference type="SAM" id="MobiDB-lite"/>
    </source>
</evidence>
<accession>A0A8H3U5C7</accession>
<feature type="region of interest" description="Disordered" evidence="1">
    <location>
        <begin position="1"/>
        <end position="172"/>
    </location>
</feature>
<organism evidence="3 4">
    <name type="scientific">Venturia inaequalis</name>
    <name type="common">Apple scab fungus</name>
    <dbReference type="NCBI Taxonomy" id="5025"/>
    <lineage>
        <taxon>Eukaryota</taxon>
        <taxon>Fungi</taxon>
        <taxon>Dikarya</taxon>
        <taxon>Ascomycota</taxon>
        <taxon>Pezizomycotina</taxon>
        <taxon>Dothideomycetes</taxon>
        <taxon>Pleosporomycetidae</taxon>
        <taxon>Venturiales</taxon>
        <taxon>Venturiaceae</taxon>
        <taxon>Venturia</taxon>
    </lineage>
</organism>
<reference evidence="3 4" key="1">
    <citation type="submission" date="2018-12" db="EMBL/GenBank/DDBJ databases">
        <title>Venturia inaequalis Genome Resource.</title>
        <authorList>
            <person name="Lichtner F.J."/>
        </authorList>
    </citation>
    <scope>NUCLEOTIDE SEQUENCE [LARGE SCALE GENOMIC DNA]</scope>
    <source>
        <strain evidence="3 4">120213</strain>
    </source>
</reference>
<feature type="compositionally biased region" description="Polar residues" evidence="1">
    <location>
        <begin position="144"/>
        <end position="154"/>
    </location>
</feature>
<feature type="compositionally biased region" description="Basic and acidic residues" evidence="1">
    <location>
        <begin position="9"/>
        <end position="23"/>
    </location>
</feature>
<evidence type="ECO:0000313" key="4">
    <source>
        <dbReference type="Proteomes" id="UP000447873"/>
    </source>
</evidence>
<name>A0A8H3U5C7_VENIN</name>
<feature type="compositionally biased region" description="Low complexity" evidence="1">
    <location>
        <begin position="42"/>
        <end position="69"/>
    </location>
</feature>
<evidence type="ECO:0000313" key="3">
    <source>
        <dbReference type="EMBL" id="KAE9963734.1"/>
    </source>
</evidence>
<comment type="caution">
    <text evidence="3">The sequence shown here is derived from an EMBL/GenBank/DDBJ whole genome shotgun (WGS) entry which is preliminary data.</text>
</comment>
<dbReference type="InterPro" id="IPR046539">
    <property type="entry name" value="DUF6604"/>
</dbReference>
<dbReference type="AlphaFoldDB" id="A0A8H3U5C7"/>
<proteinExistence type="predicted"/>
<dbReference type="Pfam" id="PF20253">
    <property type="entry name" value="DUF6604"/>
    <property type="match status" value="1"/>
</dbReference>